<dbReference type="Proteomes" id="UP001066276">
    <property type="component" value="Chromosome 8"/>
</dbReference>
<protein>
    <submittedName>
        <fullName evidence="1">Uncharacterized protein</fullName>
    </submittedName>
</protein>
<proteinExistence type="predicted"/>
<evidence type="ECO:0000313" key="2">
    <source>
        <dbReference type="Proteomes" id="UP001066276"/>
    </source>
</evidence>
<accession>A0AAV7NRM0</accession>
<name>A0AAV7NRM0_PLEWA</name>
<evidence type="ECO:0000313" key="1">
    <source>
        <dbReference type="EMBL" id="KAJ1117274.1"/>
    </source>
</evidence>
<keyword evidence="2" id="KW-1185">Reference proteome</keyword>
<reference evidence="1" key="1">
    <citation type="journal article" date="2022" name="bioRxiv">
        <title>Sequencing and chromosome-scale assembly of the giantPleurodeles waltlgenome.</title>
        <authorList>
            <person name="Brown T."/>
            <person name="Elewa A."/>
            <person name="Iarovenko S."/>
            <person name="Subramanian E."/>
            <person name="Araus A.J."/>
            <person name="Petzold A."/>
            <person name="Susuki M."/>
            <person name="Suzuki K.-i.T."/>
            <person name="Hayashi T."/>
            <person name="Toyoda A."/>
            <person name="Oliveira C."/>
            <person name="Osipova E."/>
            <person name="Leigh N.D."/>
            <person name="Simon A."/>
            <person name="Yun M.H."/>
        </authorList>
    </citation>
    <scope>NUCLEOTIDE SEQUENCE</scope>
    <source>
        <strain evidence="1">20211129_DDA</strain>
        <tissue evidence="1">Liver</tissue>
    </source>
</reference>
<dbReference type="AlphaFoldDB" id="A0AAV7NRM0"/>
<dbReference type="EMBL" id="JANPWB010000012">
    <property type="protein sequence ID" value="KAJ1117274.1"/>
    <property type="molecule type" value="Genomic_DNA"/>
</dbReference>
<sequence length="113" mass="12255">MASSLEAQRKEKSTKLFFTQQIRDRDSVQGGSNVVGLAVDHCGASCFGEACGYGWAGGAGVRPLVRADCYLCRLFGPAYVTTAVRLANTEERSTERRNEGGLSPDIWVIKPIK</sequence>
<organism evidence="1 2">
    <name type="scientific">Pleurodeles waltl</name>
    <name type="common">Iberian ribbed newt</name>
    <dbReference type="NCBI Taxonomy" id="8319"/>
    <lineage>
        <taxon>Eukaryota</taxon>
        <taxon>Metazoa</taxon>
        <taxon>Chordata</taxon>
        <taxon>Craniata</taxon>
        <taxon>Vertebrata</taxon>
        <taxon>Euteleostomi</taxon>
        <taxon>Amphibia</taxon>
        <taxon>Batrachia</taxon>
        <taxon>Caudata</taxon>
        <taxon>Salamandroidea</taxon>
        <taxon>Salamandridae</taxon>
        <taxon>Pleurodelinae</taxon>
        <taxon>Pleurodeles</taxon>
    </lineage>
</organism>
<gene>
    <name evidence="1" type="ORF">NDU88_005474</name>
</gene>
<comment type="caution">
    <text evidence="1">The sequence shown here is derived from an EMBL/GenBank/DDBJ whole genome shotgun (WGS) entry which is preliminary data.</text>
</comment>